<proteinExistence type="predicted"/>
<gene>
    <name evidence="3" type="ORF">MEDL_68375</name>
</gene>
<dbReference type="InterPro" id="IPR003609">
    <property type="entry name" value="Pan_app"/>
</dbReference>
<organism evidence="3 4">
    <name type="scientific">Mytilus edulis</name>
    <name type="common">Blue mussel</name>
    <dbReference type="NCBI Taxonomy" id="6550"/>
    <lineage>
        <taxon>Eukaryota</taxon>
        <taxon>Metazoa</taxon>
        <taxon>Spiralia</taxon>
        <taxon>Lophotrochozoa</taxon>
        <taxon>Mollusca</taxon>
        <taxon>Bivalvia</taxon>
        <taxon>Autobranchia</taxon>
        <taxon>Pteriomorphia</taxon>
        <taxon>Mytilida</taxon>
        <taxon>Mytiloidea</taxon>
        <taxon>Mytilidae</taxon>
        <taxon>Mytilinae</taxon>
        <taxon>Mytilus</taxon>
    </lineage>
</organism>
<evidence type="ECO:0000259" key="2">
    <source>
        <dbReference type="Pfam" id="PF12248"/>
    </source>
</evidence>
<evidence type="ECO:0000313" key="3">
    <source>
        <dbReference type="EMBL" id="CAG2257081.1"/>
    </source>
</evidence>
<feature type="domain" description="Farnesoic acid O-methyl transferase" evidence="2">
    <location>
        <begin position="50"/>
        <end position="185"/>
    </location>
</feature>
<reference evidence="3" key="1">
    <citation type="submission" date="2021-03" db="EMBL/GenBank/DDBJ databases">
        <authorList>
            <person name="Bekaert M."/>
        </authorList>
    </citation>
    <scope>NUCLEOTIDE SEQUENCE</scope>
</reference>
<dbReference type="Proteomes" id="UP000683360">
    <property type="component" value="Unassembled WGS sequence"/>
</dbReference>
<accession>A0A8S3VK33</accession>
<feature type="domain" description="Apple" evidence="1">
    <location>
        <begin position="211"/>
        <end position="254"/>
    </location>
</feature>
<dbReference type="EMBL" id="CAJPWZ010003320">
    <property type="protein sequence ID" value="CAG2257081.1"/>
    <property type="molecule type" value="Genomic_DNA"/>
</dbReference>
<evidence type="ECO:0008006" key="5">
    <source>
        <dbReference type="Google" id="ProtNLM"/>
    </source>
</evidence>
<keyword evidence="4" id="KW-1185">Reference proteome</keyword>
<dbReference type="AlphaFoldDB" id="A0A8S3VK33"/>
<protein>
    <recommendedName>
        <fullName evidence="5">Farnesoic acid O-methyl transferase domain-containing protein</fullName>
    </recommendedName>
</protein>
<comment type="caution">
    <text evidence="3">The sequence shown here is derived from an EMBL/GenBank/DDBJ whole genome shotgun (WGS) entry which is preliminary data.</text>
</comment>
<evidence type="ECO:0000313" key="4">
    <source>
        <dbReference type="Proteomes" id="UP000683360"/>
    </source>
</evidence>
<dbReference type="Pfam" id="PF00024">
    <property type="entry name" value="PAN_1"/>
    <property type="match status" value="1"/>
</dbReference>
<name>A0A8S3VK33_MYTED</name>
<dbReference type="InterPro" id="IPR022041">
    <property type="entry name" value="Methyltransf_FA"/>
</dbReference>
<sequence length="284" mass="32582">MVVDEFDLLGWLLQIDLTIDTPDQGTVHAFSTPNYLDFVTQIKLSNYGLNVSQIRSLFFDVKACRDTMVILASSMNSSEPFYQLLLAGDSNHDGNWVLNLRRRQDEALQQNQRQYVFKTINEERYRLNCNEYRTFWVSWNEGKIKLGKGKVTGIDEIYCYTDNDPFLIREIGVMNAWGSTGKWKILIKIVDRFTGQYNKCQRNDTKANLEIVHSVQARSVIRCSAKCDLMKTCIGFNYQAQGKGCELLSAGGKVLTEIPKLDVPGWQFYTKCFEKNEVCLGCLI</sequence>
<dbReference type="OrthoDB" id="6146653at2759"/>
<evidence type="ECO:0000259" key="1">
    <source>
        <dbReference type="Pfam" id="PF00024"/>
    </source>
</evidence>
<dbReference type="Gene3D" id="3.50.4.10">
    <property type="entry name" value="Hepatocyte Growth Factor"/>
    <property type="match status" value="1"/>
</dbReference>
<dbReference type="Pfam" id="PF12248">
    <property type="entry name" value="Methyltransf_FA"/>
    <property type="match status" value="1"/>
</dbReference>